<feature type="region of interest" description="Disordered" evidence="1">
    <location>
        <begin position="315"/>
        <end position="337"/>
    </location>
</feature>
<feature type="compositionally biased region" description="Basic and acidic residues" evidence="1">
    <location>
        <begin position="1474"/>
        <end position="1486"/>
    </location>
</feature>
<evidence type="ECO:0000313" key="2">
    <source>
        <dbReference type="EMBL" id="KAG5373774.1"/>
    </source>
</evidence>
<feature type="region of interest" description="Disordered" evidence="1">
    <location>
        <begin position="372"/>
        <end position="407"/>
    </location>
</feature>
<feature type="region of interest" description="Disordered" evidence="1">
    <location>
        <begin position="1215"/>
        <end position="1250"/>
    </location>
</feature>
<protein>
    <submittedName>
        <fullName evidence="2">Uncharacterized protein</fullName>
    </submittedName>
</protein>
<dbReference type="Proteomes" id="UP000823674">
    <property type="component" value="Unassembled WGS sequence"/>
</dbReference>
<dbReference type="PANTHER" id="PTHR35046:SF9">
    <property type="entry name" value="RNA-DIRECTED DNA POLYMERASE"/>
    <property type="match status" value="1"/>
</dbReference>
<proteinExistence type="predicted"/>
<gene>
    <name evidence="2" type="primary">SC255g500010.1_BraROA</name>
    <name evidence="2" type="ORF">IGI04_042908</name>
</gene>
<feature type="region of interest" description="Disordered" evidence="1">
    <location>
        <begin position="592"/>
        <end position="672"/>
    </location>
</feature>
<feature type="compositionally biased region" description="Basic and acidic residues" evidence="1">
    <location>
        <begin position="1494"/>
        <end position="1506"/>
    </location>
</feature>
<evidence type="ECO:0000256" key="1">
    <source>
        <dbReference type="SAM" id="MobiDB-lite"/>
    </source>
</evidence>
<feature type="compositionally biased region" description="Basic and acidic residues" evidence="1">
    <location>
        <begin position="631"/>
        <end position="664"/>
    </location>
</feature>
<name>A0ABQ7KI86_BRACM</name>
<dbReference type="PANTHER" id="PTHR35046">
    <property type="entry name" value="ZINC KNUCKLE (CCHC-TYPE) FAMILY PROTEIN"/>
    <property type="match status" value="1"/>
</dbReference>
<dbReference type="EMBL" id="JADBGQ010000105">
    <property type="protein sequence ID" value="KAG5373774.1"/>
    <property type="molecule type" value="Genomic_DNA"/>
</dbReference>
<feature type="compositionally biased region" description="Basic and acidic residues" evidence="1">
    <location>
        <begin position="592"/>
        <end position="619"/>
    </location>
</feature>
<feature type="region of interest" description="Disordered" evidence="1">
    <location>
        <begin position="1468"/>
        <end position="1517"/>
    </location>
</feature>
<sequence>MPYLTNQEGLNHEANFYAFYTQEGVQANWNWVKIITEREVMNFTIQRFLNPSICEYPTLEEDSSSMKERPEAKPITEVKRSLSSFHKAQDQEKWPRKLGVMINSPEPAKPTSSMESLQPIQLGSTQSYLWEPGDHLNQSGGIPEVLSCTRTQEISWFNGESLKPNRSYLWKDWTIFRFDPFQAIPIQPGEPDDVQTEPRHPGDIIHEPEEFYNFIPCTSPHRNKKIPIITKLPYLESLAFKLQQLFFYQGKDEISFYQAFKKVPRKLSYPLKPSRFKQIKFLHLEPKSHKRLQRLSLVSEHYISSLSSIVESTLNHQVQNRPSPSPSRPSSHSIAVRPSCPEEMEELAQSQALLASQKQLLAAMKGVQDQISQLEKRNKAQGQRPQQGKRRFGDAPEDGYVEPKPPDPSWITPHHTSSTHKHLTHSYLDFKPVNEVKIYSFSGSSWPDDYLSWERTMDDWFSFHGVPKKEKLSHAIKQLNGSAYKWWKGVDGARWKSQREAIKTWEDLKEAMIRKYVSSLPTPEIRERYPRRFSSHGSKEAKRVVPQQGHRSLIHQEQIRPNKGHTVLYDQSQPYEVPKTMERKNFVSQDTLARHKEKSDKPIFQEKAKDVKTGPEIQKDTNSTSLLRSKVVHDLSPRDKEILNPKEEAPSSQGIKEHEFKGEEPPGTTPVMNQEKVQDTMQSMLLKEAKPVNKVSNQESKNESYLLPEVLRKEPDHKPSHEPPHKWKSSVEQCVQMPRLKVIFSDLKTSKTLDYPDIMHLSLPKSFDPGIKEVEVHNHQGQKMQRRQQTRTSCPKKKIILQLVEAIKNVENFSGCKGESFKEIPPDNLLLLGESKPKMVRTEPTRSMKDHPLKEIRNAKVKSRGDIRALKMPYLTNQEGLNHEANFYAFYTQEGVQANWNWVKIITEREVMNFTIQRFLNPSICEYPTLEEDSSSMKERPEAKPITEVKRSLSSFHKAQDQEKWPRKLGVMINSPEPAKPTSSMESLQPIQLGSTQSYLWEPGDHLNQSGGIPEVLSCTRTQEISWFNGESLKPNRSYLWKDWTIFRFDPFQAIPIQPGEPDDVQTEPRHPGDIIHEPEEFYNFIPCTSPHRNKKIPIITKLPYLESLAFKLQQLFFYQGKDEISFYQAFKKVPRKLSYPLKPSRFKQIKFLHLEPKSHKRLQRLVSDFLLSLDLFPFFSFVNEEMEELAQSQALLASQKQLLAAMKGVQDQISQLEKRNKAQGQRPQQGKRRFGDAPEDGYVEPKPPDPSWITPHHTSSTHKHLTHSYLDFKPVNEVKIYSFSGSSWPDDYLSWERTMDDWFSFHGVPKKEKLSHAIKQLNGSAYKWWKGVDGARWKSQREAIKTWEDLKEAMIRKYVSSLPTPEIRERYPRRFSSHGSKEAKRVVPQQGHRSFIHQEQIRPNQGHKVLYDQSQPYEVPKTMERKNFVSQDTLARHKEKSDKPIFQEKAKVSPILDKFVYKSSPTGMSHLSLSKDVKTGPEVQKDTNSISFPRDKEILNPKEEAPSSQGKSSKSEDLKYQTCYRCRIKEHEFKGEEPPGTTPVMNQEKVQDTMQSMLLKEAKPVNKVSNQGKCQTPPRETGIDVCVLDVESKNESYLLPEVLRKEPDHKPSHEPPHKWKSSVEQFVQMPRLKVIFSDLKTSKTLDYPDIMHLSLPKSFDPGIKEVEVHNHQGQKMQRRQQTRTSCPKKKIILQLVEAIKVSCKGESFKEIPPDNLLLLGESKPKMVRTEPTRSMKDHPLKEIRNSKVKSRGDIRALKMPYLTNQEGLNHEANFYAFYTQEGVQANWNWVKIITEREVMNFTIQRFLNPSICEYPTLEEGSSSMKERPEAKPITEVKRSLSSFHKAQDQEKWPRKLGVMINSPEPAKPTSSMESLQPIQLGSTQSYLWEPGDHLNQSGGIPEVLSCTRTQEISWFNGESLKPNRSYLWKDWTIFRFDPFQAIPIQPGEPDDVQTEPRHPGDIIHEPEEFYNFIPCTSPHRNKKIPIITKLPYLESLAFKLQQLFFYQGKDEISFYQAFKKVPRKLSYPLKPSRFKQIKFLHLEPKSHKRLQRLVSDFLLSLDLFPFFSFVNFFLSKIVLCIKYRSLGFKERFFVVLLISTQIERVNQFDPSFIRLRDSIKTSSANPLQSIP</sequence>
<accession>A0ABQ7KI86</accession>
<feature type="region of interest" description="Disordered" evidence="1">
    <location>
        <begin position="532"/>
        <end position="551"/>
    </location>
</feature>
<keyword evidence="3" id="KW-1185">Reference proteome</keyword>
<comment type="caution">
    <text evidence="2">The sequence shown here is derived from an EMBL/GenBank/DDBJ whole genome shotgun (WGS) entry which is preliminary data.</text>
</comment>
<evidence type="ECO:0000313" key="3">
    <source>
        <dbReference type="Proteomes" id="UP000823674"/>
    </source>
</evidence>
<organism evidence="2 3">
    <name type="scientific">Brassica rapa subsp. trilocularis</name>
    <dbReference type="NCBI Taxonomy" id="1813537"/>
    <lineage>
        <taxon>Eukaryota</taxon>
        <taxon>Viridiplantae</taxon>
        <taxon>Streptophyta</taxon>
        <taxon>Embryophyta</taxon>
        <taxon>Tracheophyta</taxon>
        <taxon>Spermatophyta</taxon>
        <taxon>Magnoliopsida</taxon>
        <taxon>eudicotyledons</taxon>
        <taxon>Gunneridae</taxon>
        <taxon>Pentapetalae</taxon>
        <taxon>rosids</taxon>
        <taxon>malvids</taxon>
        <taxon>Brassicales</taxon>
        <taxon>Brassicaceae</taxon>
        <taxon>Brassiceae</taxon>
        <taxon>Brassica</taxon>
    </lineage>
</organism>
<reference evidence="2 3" key="1">
    <citation type="submission" date="2021-03" db="EMBL/GenBank/DDBJ databases">
        <authorList>
            <person name="King G.J."/>
            <person name="Bancroft I."/>
            <person name="Baten A."/>
            <person name="Bloomfield J."/>
            <person name="Borpatragohain P."/>
            <person name="He Z."/>
            <person name="Irish N."/>
            <person name="Irwin J."/>
            <person name="Liu K."/>
            <person name="Mauleon R.P."/>
            <person name="Moore J."/>
            <person name="Morris R."/>
            <person name="Ostergaard L."/>
            <person name="Wang B."/>
            <person name="Wells R."/>
        </authorList>
    </citation>
    <scope>NUCLEOTIDE SEQUENCE [LARGE SCALE GENOMIC DNA]</scope>
    <source>
        <strain evidence="2">R-o-18</strain>
        <tissue evidence="2">Leaf</tissue>
    </source>
</reference>